<evidence type="ECO:0000313" key="3">
    <source>
        <dbReference type="Proteomes" id="UP000324800"/>
    </source>
</evidence>
<name>A0A5J4WDC7_9EUKA</name>
<dbReference type="SUPFAM" id="SSF56112">
    <property type="entry name" value="Protein kinase-like (PK-like)"/>
    <property type="match status" value="1"/>
</dbReference>
<dbReference type="GO" id="GO:0005737">
    <property type="term" value="C:cytoplasm"/>
    <property type="evidence" value="ECO:0007669"/>
    <property type="project" value="TreeGrafter"/>
</dbReference>
<dbReference type="Proteomes" id="UP000324800">
    <property type="component" value="Unassembled WGS sequence"/>
</dbReference>
<dbReference type="Pfam" id="PF00069">
    <property type="entry name" value="Pkinase"/>
    <property type="match status" value="1"/>
</dbReference>
<dbReference type="InterPro" id="IPR008271">
    <property type="entry name" value="Ser/Thr_kinase_AS"/>
</dbReference>
<dbReference type="EMBL" id="SNRW01002468">
    <property type="protein sequence ID" value="KAA6392673.1"/>
    <property type="molecule type" value="Genomic_DNA"/>
</dbReference>
<dbReference type="Gene3D" id="1.10.510.10">
    <property type="entry name" value="Transferase(Phosphotransferase) domain 1"/>
    <property type="match status" value="1"/>
</dbReference>
<dbReference type="PANTHER" id="PTHR24348">
    <property type="entry name" value="SERINE/THREONINE-PROTEIN KINASE UNC-51-RELATED"/>
    <property type="match status" value="1"/>
</dbReference>
<dbReference type="GO" id="GO:0004674">
    <property type="term" value="F:protein serine/threonine kinase activity"/>
    <property type="evidence" value="ECO:0007669"/>
    <property type="project" value="InterPro"/>
</dbReference>
<dbReference type="GO" id="GO:0005524">
    <property type="term" value="F:ATP binding"/>
    <property type="evidence" value="ECO:0007669"/>
    <property type="project" value="InterPro"/>
</dbReference>
<dbReference type="InterPro" id="IPR000719">
    <property type="entry name" value="Prot_kinase_dom"/>
</dbReference>
<dbReference type="SMART" id="SM00220">
    <property type="entry name" value="S_TKc"/>
    <property type="match status" value="1"/>
</dbReference>
<sequence length="324" mass="37081">MSSKKQAMDLLEVHHPAIGVVAAKVMKNEFFDENEWNIAGIFQSDPPHICPFIIRNILARKFEEMTVILLENANMDNLQKLIEANVDIPLATVRVIMKQLFEGLRYIHFKGIIHRDIKPANILLHSPPDSGRVLCKIGDFGEVKIKSGDNKLTLMTFRGTAVYMAPELFLGDRHEQKQADNTVDIWSLGIVLYQIMTHTFPFDTSTQPAILSFMTTKVLARPHQILDDNLWDLLMRMLSFDRENRISAEDALKHPFFTSEKALSEITEEQRQLALITQQNIDKNVSYFDINPSFILTLNEVQRILGKVDLVRSLSIKQPLEIIT</sequence>
<dbReference type="AlphaFoldDB" id="A0A5J4WDC7"/>
<gene>
    <name evidence="2" type="ORF">EZS28_011800</name>
</gene>
<reference evidence="2 3" key="1">
    <citation type="submission" date="2019-03" db="EMBL/GenBank/DDBJ databases">
        <title>Single cell metagenomics reveals metabolic interactions within the superorganism composed of flagellate Streblomastix strix and complex community of Bacteroidetes bacteria on its surface.</title>
        <authorList>
            <person name="Treitli S.C."/>
            <person name="Kolisko M."/>
            <person name="Husnik F."/>
            <person name="Keeling P."/>
            <person name="Hampl V."/>
        </authorList>
    </citation>
    <scope>NUCLEOTIDE SEQUENCE [LARGE SCALE GENOMIC DNA]</scope>
    <source>
        <strain evidence="2">ST1C</strain>
    </source>
</reference>
<evidence type="ECO:0000259" key="1">
    <source>
        <dbReference type="PROSITE" id="PS50011"/>
    </source>
</evidence>
<dbReference type="PANTHER" id="PTHR24348:SF68">
    <property type="entry name" value="SERINE_THREONINE-PROTEIN KINASE ATG1C"/>
    <property type="match status" value="1"/>
</dbReference>
<accession>A0A5J4WDC7</accession>
<keyword evidence="2" id="KW-0808">Transferase</keyword>
<dbReference type="InterPro" id="IPR045269">
    <property type="entry name" value="Atg1-like"/>
</dbReference>
<dbReference type="PROSITE" id="PS50011">
    <property type="entry name" value="PROTEIN_KINASE_DOM"/>
    <property type="match status" value="1"/>
</dbReference>
<dbReference type="InterPro" id="IPR011009">
    <property type="entry name" value="Kinase-like_dom_sf"/>
</dbReference>
<protein>
    <submittedName>
        <fullName evidence="2">Putative CAMK/CAMK1 protein kinase</fullName>
    </submittedName>
</protein>
<dbReference type="GO" id="GO:0010506">
    <property type="term" value="P:regulation of autophagy"/>
    <property type="evidence" value="ECO:0007669"/>
    <property type="project" value="InterPro"/>
</dbReference>
<comment type="caution">
    <text evidence="2">The sequence shown here is derived from an EMBL/GenBank/DDBJ whole genome shotgun (WGS) entry which is preliminary data.</text>
</comment>
<feature type="domain" description="Protein kinase" evidence="1">
    <location>
        <begin position="1"/>
        <end position="257"/>
    </location>
</feature>
<evidence type="ECO:0000313" key="2">
    <source>
        <dbReference type="EMBL" id="KAA6392673.1"/>
    </source>
</evidence>
<dbReference type="CDD" id="cd14014">
    <property type="entry name" value="STKc_PknB_like"/>
    <property type="match status" value="1"/>
</dbReference>
<proteinExistence type="predicted"/>
<keyword evidence="2" id="KW-0418">Kinase</keyword>
<organism evidence="2 3">
    <name type="scientific">Streblomastix strix</name>
    <dbReference type="NCBI Taxonomy" id="222440"/>
    <lineage>
        <taxon>Eukaryota</taxon>
        <taxon>Metamonada</taxon>
        <taxon>Preaxostyla</taxon>
        <taxon>Oxymonadida</taxon>
        <taxon>Streblomastigidae</taxon>
        <taxon>Streblomastix</taxon>
    </lineage>
</organism>
<dbReference type="PROSITE" id="PS00108">
    <property type="entry name" value="PROTEIN_KINASE_ST"/>
    <property type="match status" value="1"/>
</dbReference>